<evidence type="ECO:0000256" key="3">
    <source>
        <dbReference type="ARBA" id="ARBA00004234"/>
    </source>
</evidence>
<dbReference type="InterPro" id="IPR008590">
    <property type="entry name" value="TMEM_230/134"/>
</dbReference>
<sequence length="120" mass="13178">MSRRNGPTAAQPASSKVKYSKLPDSDDGYIDLQFKRPPPRVPYRAIALAAALFLIGSLVIIIGSLLLTGYIDTKYADRTWPVLTVGVLVFLPGVYHLRIAILAYRGTAGYSYDDIPDFSD</sequence>
<dbReference type="AlphaFoldDB" id="A0AAJ7ULG2"/>
<evidence type="ECO:0000256" key="12">
    <source>
        <dbReference type="ARBA" id="ARBA00023018"/>
    </source>
</evidence>
<evidence type="ECO:0000256" key="5">
    <source>
        <dbReference type="ARBA" id="ARBA00004419"/>
    </source>
</evidence>
<comment type="similarity">
    <text evidence="8">Belongs to the TMEM134/TMEM230 family.</text>
</comment>
<keyword evidence="9 19" id="KW-0812">Transmembrane</keyword>
<keyword evidence="14 19" id="KW-0472">Membrane</keyword>
<dbReference type="GO" id="GO:0005770">
    <property type="term" value="C:late endosome"/>
    <property type="evidence" value="ECO:0007669"/>
    <property type="project" value="UniProtKB-SubCell"/>
</dbReference>
<keyword evidence="15" id="KW-0968">Cytoplasmic vesicle</keyword>
<evidence type="ECO:0000256" key="19">
    <source>
        <dbReference type="SAM" id="Phobius"/>
    </source>
</evidence>
<evidence type="ECO:0000256" key="6">
    <source>
        <dbReference type="ARBA" id="ARBA00004601"/>
    </source>
</evidence>
<dbReference type="Pfam" id="PF05915">
    <property type="entry name" value="TMEM_230_134"/>
    <property type="match status" value="1"/>
</dbReference>
<dbReference type="GO" id="GO:0005769">
    <property type="term" value="C:early endosome"/>
    <property type="evidence" value="ECO:0007669"/>
    <property type="project" value="UniProtKB-SubCell"/>
</dbReference>
<dbReference type="PANTHER" id="PTHR15664:SF6">
    <property type="entry name" value="TRANSMEMBRANE PROTEIN 230"/>
    <property type="match status" value="1"/>
</dbReference>
<evidence type="ECO:0000256" key="14">
    <source>
        <dbReference type="ARBA" id="ARBA00023136"/>
    </source>
</evidence>
<dbReference type="GO" id="GO:0055037">
    <property type="term" value="C:recycling endosome"/>
    <property type="evidence" value="ECO:0007669"/>
    <property type="project" value="UniProtKB-SubCell"/>
</dbReference>
<dbReference type="GO" id="GO:0005776">
    <property type="term" value="C:autophagosome"/>
    <property type="evidence" value="ECO:0007669"/>
    <property type="project" value="UniProtKB-SubCell"/>
</dbReference>
<feature type="region of interest" description="Disordered" evidence="18">
    <location>
        <begin position="1"/>
        <end position="25"/>
    </location>
</feature>
<reference evidence="21 22" key="1">
    <citation type="submission" date="2025-04" db="UniProtKB">
        <authorList>
            <consortium name="RefSeq"/>
        </authorList>
    </citation>
    <scope>IDENTIFICATION</scope>
    <source>
        <tissue evidence="21 22">Sperm</tissue>
    </source>
</reference>
<feature type="transmembrane region" description="Helical" evidence="19">
    <location>
        <begin position="79"/>
        <end position="97"/>
    </location>
</feature>
<dbReference type="GO" id="GO:0008021">
    <property type="term" value="C:synaptic vesicle"/>
    <property type="evidence" value="ECO:0007669"/>
    <property type="project" value="UniProtKB-SubCell"/>
</dbReference>
<dbReference type="GO" id="GO:0005794">
    <property type="term" value="C:Golgi apparatus"/>
    <property type="evidence" value="ECO:0007669"/>
    <property type="project" value="UniProtKB-SubCell"/>
</dbReference>
<evidence type="ECO:0000313" key="21">
    <source>
        <dbReference type="RefSeq" id="XP_032837391.1"/>
    </source>
</evidence>
<name>A0AAJ7ULG2_PETMA</name>
<dbReference type="KEGG" id="pmrn:116958787"/>
<keyword evidence="13" id="KW-0333">Golgi apparatus</keyword>
<organism evidence="20 21">
    <name type="scientific">Petromyzon marinus</name>
    <name type="common">Sea lamprey</name>
    <dbReference type="NCBI Taxonomy" id="7757"/>
    <lineage>
        <taxon>Eukaryota</taxon>
        <taxon>Metazoa</taxon>
        <taxon>Chordata</taxon>
        <taxon>Craniata</taxon>
        <taxon>Vertebrata</taxon>
        <taxon>Cyclostomata</taxon>
        <taxon>Hyperoartia</taxon>
        <taxon>Petromyzontiformes</taxon>
        <taxon>Petromyzontidae</taxon>
        <taxon>Petromyzon</taxon>
    </lineage>
</organism>
<proteinExistence type="inferred from homology"/>
<evidence type="ECO:0000256" key="15">
    <source>
        <dbReference type="ARBA" id="ARBA00023329"/>
    </source>
</evidence>
<protein>
    <recommendedName>
        <fullName evidence="17">Transmembrane protein 230</fullName>
    </recommendedName>
</protein>
<dbReference type="RefSeq" id="XP_032837391.1">
    <property type="nucleotide sequence ID" value="XM_032981500.1"/>
</dbReference>
<evidence type="ECO:0000256" key="4">
    <source>
        <dbReference type="ARBA" id="ARBA00004412"/>
    </source>
</evidence>
<evidence type="ECO:0000256" key="18">
    <source>
        <dbReference type="SAM" id="MobiDB-lite"/>
    </source>
</evidence>
<evidence type="ECO:0000256" key="9">
    <source>
        <dbReference type="ARBA" id="ARBA00022692"/>
    </source>
</evidence>
<dbReference type="GO" id="GO:0016020">
    <property type="term" value="C:membrane"/>
    <property type="evidence" value="ECO:0007669"/>
    <property type="project" value="UniProtKB-SubCell"/>
</dbReference>
<keyword evidence="20" id="KW-1185">Reference proteome</keyword>
<gene>
    <name evidence="21 22" type="primary">TMEM230</name>
</gene>
<evidence type="ECO:0000313" key="22">
    <source>
        <dbReference type="RefSeq" id="XP_032837392.1"/>
    </source>
</evidence>
<dbReference type="RefSeq" id="XP_032837392.1">
    <property type="nucleotide sequence ID" value="XM_032981501.1"/>
</dbReference>
<evidence type="ECO:0000256" key="8">
    <source>
        <dbReference type="ARBA" id="ARBA00007743"/>
    </source>
</evidence>
<keyword evidence="12" id="KW-0770">Synapse</keyword>
<evidence type="ECO:0000256" key="2">
    <source>
        <dbReference type="ARBA" id="ARBA00004172"/>
    </source>
</evidence>
<evidence type="ECO:0000256" key="1">
    <source>
        <dbReference type="ARBA" id="ARBA00004141"/>
    </source>
</evidence>
<accession>A0AAJ7ULG2</accession>
<dbReference type="InterPro" id="IPR044234">
    <property type="entry name" value="TMEM230"/>
</dbReference>
<evidence type="ECO:0000256" key="16">
    <source>
        <dbReference type="ARBA" id="ARBA00024003"/>
    </source>
</evidence>
<evidence type="ECO:0000256" key="11">
    <source>
        <dbReference type="ARBA" id="ARBA00022989"/>
    </source>
</evidence>
<dbReference type="PANTHER" id="PTHR15664">
    <property type="entry name" value="C20ORF30 PROTEIN"/>
    <property type="match status" value="1"/>
</dbReference>
<evidence type="ECO:0000313" key="20">
    <source>
        <dbReference type="Proteomes" id="UP001318040"/>
    </source>
</evidence>
<evidence type="ECO:0000256" key="7">
    <source>
        <dbReference type="ARBA" id="ARBA00004603"/>
    </source>
</evidence>
<keyword evidence="10" id="KW-0967">Endosome</keyword>
<comment type="function">
    <text evidence="16">Involved in trafficking and recycling of synaptic vesicles.</text>
</comment>
<dbReference type="Proteomes" id="UP001318040">
    <property type="component" value="Chromosome 83"/>
</dbReference>
<evidence type="ECO:0000256" key="17">
    <source>
        <dbReference type="ARBA" id="ARBA00024088"/>
    </source>
</evidence>
<comment type="subcellular location">
    <subcellularLocation>
        <location evidence="5">Cytoplasmic vesicle</location>
        <location evidence="5">Autophagosome</location>
    </subcellularLocation>
    <subcellularLocation>
        <location evidence="3">Cytoplasmic vesicle</location>
        <location evidence="3">Secretory vesicle</location>
        <location evidence="3">Synaptic vesicle</location>
    </subcellularLocation>
    <subcellularLocation>
        <location evidence="4">Early endosome</location>
    </subcellularLocation>
    <subcellularLocation>
        <location evidence="6">Golgi apparatus</location>
        <location evidence="6">trans-Golgi network</location>
    </subcellularLocation>
    <subcellularLocation>
        <location evidence="7">Late endosome</location>
    </subcellularLocation>
    <subcellularLocation>
        <location evidence="1">Membrane</location>
        <topology evidence="1">Multi-pass membrane protein</topology>
    </subcellularLocation>
    <subcellularLocation>
        <location evidence="2">Recycling endosome</location>
    </subcellularLocation>
</comment>
<keyword evidence="11 19" id="KW-1133">Transmembrane helix</keyword>
<evidence type="ECO:0000256" key="10">
    <source>
        <dbReference type="ARBA" id="ARBA00022753"/>
    </source>
</evidence>
<dbReference type="GO" id="GO:0048489">
    <property type="term" value="P:synaptic vesicle transport"/>
    <property type="evidence" value="ECO:0007669"/>
    <property type="project" value="TreeGrafter"/>
</dbReference>
<evidence type="ECO:0000256" key="13">
    <source>
        <dbReference type="ARBA" id="ARBA00023034"/>
    </source>
</evidence>
<feature type="transmembrane region" description="Helical" evidence="19">
    <location>
        <begin position="45"/>
        <end position="67"/>
    </location>
</feature>